<dbReference type="AlphaFoldDB" id="A0A9N9QI72"/>
<gene>
    <name evidence="2" type="ORF">CEUTPL_LOCUS6759</name>
</gene>
<keyword evidence="1" id="KW-1133">Transmembrane helix</keyword>
<evidence type="ECO:0000313" key="2">
    <source>
        <dbReference type="EMBL" id="CAG9766171.1"/>
    </source>
</evidence>
<organism evidence="2 3">
    <name type="scientific">Ceutorhynchus assimilis</name>
    <name type="common">cabbage seed weevil</name>
    <dbReference type="NCBI Taxonomy" id="467358"/>
    <lineage>
        <taxon>Eukaryota</taxon>
        <taxon>Metazoa</taxon>
        <taxon>Ecdysozoa</taxon>
        <taxon>Arthropoda</taxon>
        <taxon>Hexapoda</taxon>
        <taxon>Insecta</taxon>
        <taxon>Pterygota</taxon>
        <taxon>Neoptera</taxon>
        <taxon>Endopterygota</taxon>
        <taxon>Coleoptera</taxon>
        <taxon>Polyphaga</taxon>
        <taxon>Cucujiformia</taxon>
        <taxon>Curculionidae</taxon>
        <taxon>Ceutorhynchinae</taxon>
        <taxon>Ceutorhynchus</taxon>
    </lineage>
</organism>
<sequence>MTGKNLQLYLMIFLALNAMIIISAKPIEDILEDHNVGAFGESAQNYQNAIKKGGGSKGGKGGKKCG</sequence>
<reference evidence="2" key="1">
    <citation type="submission" date="2022-01" db="EMBL/GenBank/DDBJ databases">
        <authorList>
            <person name="King R."/>
        </authorList>
    </citation>
    <scope>NUCLEOTIDE SEQUENCE</scope>
</reference>
<proteinExistence type="predicted"/>
<name>A0A9N9QI72_9CUCU</name>
<accession>A0A9N9QI72</accession>
<dbReference type="EMBL" id="OU892279">
    <property type="protein sequence ID" value="CAG9766171.1"/>
    <property type="molecule type" value="Genomic_DNA"/>
</dbReference>
<dbReference type="Proteomes" id="UP001152799">
    <property type="component" value="Chromosome 3"/>
</dbReference>
<evidence type="ECO:0000256" key="1">
    <source>
        <dbReference type="SAM" id="Phobius"/>
    </source>
</evidence>
<feature type="transmembrane region" description="Helical" evidence="1">
    <location>
        <begin position="6"/>
        <end position="24"/>
    </location>
</feature>
<keyword evidence="1" id="KW-0472">Membrane</keyword>
<keyword evidence="1" id="KW-0812">Transmembrane</keyword>
<protein>
    <submittedName>
        <fullName evidence="2">Uncharacterized protein</fullName>
    </submittedName>
</protein>
<evidence type="ECO:0000313" key="3">
    <source>
        <dbReference type="Proteomes" id="UP001152799"/>
    </source>
</evidence>
<keyword evidence="3" id="KW-1185">Reference proteome</keyword>